<dbReference type="EMBL" id="CAXLJL010000001">
    <property type="protein sequence ID" value="CAL5129383.1"/>
    <property type="molecule type" value="Genomic_DNA"/>
</dbReference>
<evidence type="ECO:0000259" key="12">
    <source>
        <dbReference type="PROSITE" id="PS51030"/>
    </source>
</evidence>
<comment type="similarity">
    <text evidence="1">Belongs to the nuclear hormone receptor family. NR1 subfamily.</text>
</comment>
<reference evidence="14" key="1">
    <citation type="submission" date="2024-06" db="EMBL/GenBank/DDBJ databases">
        <authorList>
            <person name="Liu X."/>
            <person name="Lenzi L."/>
            <person name="Haldenby T S."/>
            <person name="Uol C."/>
        </authorList>
    </citation>
    <scope>NUCLEOTIDE SEQUENCE</scope>
</reference>
<dbReference type="GO" id="GO:0030154">
    <property type="term" value="P:cell differentiation"/>
    <property type="evidence" value="ECO:0007669"/>
    <property type="project" value="TreeGrafter"/>
</dbReference>
<dbReference type="PANTHER" id="PTHR24082:SF330">
    <property type="entry name" value="THYROID HORMONE RECEPTOR BETA"/>
    <property type="match status" value="1"/>
</dbReference>
<feature type="domain" description="NR LBD" evidence="13">
    <location>
        <begin position="522"/>
        <end position="798"/>
    </location>
</feature>
<accession>A0AAV2SW55</accession>
<keyword evidence="8 10" id="KW-0675">Receptor</keyword>
<organism evidence="14 15">
    <name type="scientific">Calicophoron daubneyi</name>
    <name type="common">Rumen fluke</name>
    <name type="synonym">Paramphistomum daubneyi</name>
    <dbReference type="NCBI Taxonomy" id="300641"/>
    <lineage>
        <taxon>Eukaryota</taxon>
        <taxon>Metazoa</taxon>
        <taxon>Spiralia</taxon>
        <taxon>Lophotrochozoa</taxon>
        <taxon>Platyhelminthes</taxon>
        <taxon>Trematoda</taxon>
        <taxon>Digenea</taxon>
        <taxon>Plagiorchiida</taxon>
        <taxon>Pronocephalata</taxon>
        <taxon>Paramphistomoidea</taxon>
        <taxon>Paramphistomidae</taxon>
        <taxon>Calicophoron</taxon>
    </lineage>
</organism>
<feature type="compositionally biased region" description="Polar residues" evidence="11">
    <location>
        <begin position="497"/>
        <end position="519"/>
    </location>
</feature>
<evidence type="ECO:0000256" key="4">
    <source>
        <dbReference type="ARBA" id="ARBA00022833"/>
    </source>
</evidence>
<evidence type="ECO:0000256" key="11">
    <source>
        <dbReference type="SAM" id="MobiDB-lite"/>
    </source>
</evidence>
<keyword evidence="2 10" id="KW-0479">Metal-binding</keyword>
<dbReference type="InterPro" id="IPR001728">
    <property type="entry name" value="ThyrH_rcpt"/>
</dbReference>
<dbReference type="SMART" id="SM00430">
    <property type="entry name" value="HOLI"/>
    <property type="match status" value="1"/>
</dbReference>
<evidence type="ECO:0000256" key="10">
    <source>
        <dbReference type="RuleBase" id="RU004334"/>
    </source>
</evidence>
<dbReference type="PRINTS" id="PR00398">
    <property type="entry name" value="STRDHORMONER"/>
</dbReference>
<evidence type="ECO:0000256" key="6">
    <source>
        <dbReference type="ARBA" id="ARBA00023125"/>
    </source>
</evidence>
<evidence type="ECO:0000259" key="13">
    <source>
        <dbReference type="PROSITE" id="PS51843"/>
    </source>
</evidence>
<keyword evidence="5 10" id="KW-0805">Transcription regulation</keyword>
<evidence type="ECO:0000313" key="14">
    <source>
        <dbReference type="EMBL" id="CAL5129383.1"/>
    </source>
</evidence>
<keyword evidence="6 10" id="KW-0238">DNA-binding</keyword>
<evidence type="ECO:0000256" key="2">
    <source>
        <dbReference type="ARBA" id="ARBA00022723"/>
    </source>
</evidence>
<dbReference type="GO" id="GO:0090575">
    <property type="term" value="C:RNA polymerase II transcription regulator complex"/>
    <property type="evidence" value="ECO:0007669"/>
    <property type="project" value="TreeGrafter"/>
</dbReference>
<feature type="domain" description="Nuclear receptor" evidence="12">
    <location>
        <begin position="159"/>
        <end position="235"/>
    </location>
</feature>
<evidence type="ECO:0000256" key="5">
    <source>
        <dbReference type="ARBA" id="ARBA00023015"/>
    </source>
</evidence>
<dbReference type="Proteomes" id="UP001497525">
    <property type="component" value="Unassembled WGS sequence"/>
</dbReference>
<dbReference type="GO" id="GO:0008270">
    <property type="term" value="F:zinc ion binding"/>
    <property type="evidence" value="ECO:0007669"/>
    <property type="project" value="UniProtKB-KW"/>
</dbReference>
<dbReference type="GO" id="GO:0004879">
    <property type="term" value="F:nuclear receptor activity"/>
    <property type="evidence" value="ECO:0007669"/>
    <property type="project" value="InterPro"/>
</dbReference>
<dbReference type="InterPro" id="IPR001723">
    <property type="entry name" value="Nuclear_hrmn_rcpt"/>
</dbReference>
<evidence type="ECO:0000256" key="9">
    <source>
        <dbReference type="ARBA" id="ARBA00023242"/>
    </source>
</evidence>
<dbReference type="SUPFAM" id="SSF48508">
    <property type="entry name" value="Nuclear receptor ligand-binding domain"/>
    <property type="match status" value="1"/>
</dbReference>
<evidence type="ECO:0000313" key="15">
    <source>
        <dbReference type="Proteomes" id="UP001497525"/>
    </source>
</evidence>
<feature type="region of interest" description="Disordered" evidence="11">
    <location>
        <begin position="492"/>
        <end position="519"/>
    </location>
</feature>
<dbReference type="FunFam" id="3.30.50.10:FF:000030">
    <property type="entry name" value="Nuclear Hormone Receptor family"/>
    <property type="match status" value="1"/>
</dbReference>
<gene>
    <name evidence="14" type="ORF">CDAUBV1_LOCUS311</name>
</gene>
<keyword evidence="9 10" id="KW-0539">Nucleus</keyword>
<evidence type="ECO:0000256" key="7">
    <source>
        <dbReference type="ARBA" id="ARBA00023163"/>
    </source>
</evidence>
<dbReference type="Pfam" id="PF00105">
    <property type="entry name" value="zf-C4"/>
    <property type="match status" value="1"/>
</dbReference>
<dbReference type="SUPFAM" id="SSF57716">
    <property type="entry name" value="Glucocorticoid receptor-like (DNA-binding domain)"/>
    <property type="match status" value="1"/>
</dbReference>
<dbReference type="InterPro" id="IPR035500">
    <property type="entry name" value="NHR-like_dom_sf"/>
</dbReference>
<comment type="caution">
    <text evidence="14">The sequence shown here is derived from an EMBL/GenBank/DDBJ whole genome shotgun (WGS) entry which is preliminary data.</text>
</comment>
<dbReference type="Gene3D" id="3.30.50.10">
    <property type="entry name" value="Erythroid Transcription Factor GATA-1, subunit A"/>
    <property type="match status" value="1"/>
</dbReference>
<dbReference type="AlphaFoldDB" id="A0AAV2SW55"/>
<dbReference type="GO" id="GO:0045944">
    <property type="term" value="P:positive regulation of transcription by RNA polymerase II"/>
    <property type="evidence" value="ECO:0007669"/>
    <property type="project" value="TreeGrafter"/>
</dbReference>
<proteinExistence type="inferred from homology"/>
<dbReference type="InterPro" id="IPR013088">
    <property type="entry name" value="Znf_NHR/GATA"/>
</dbReference>
<dbReference type="PANTHER" id="PTHR24082">
    <property type="entry name" value="NUCLEAR HORMONE RECEPTOR"/>
    <property type="match status" value="1"/>
</dbReference>
<keyword evidence="7 10" id="KW-0804">Transcription</keyword>
<evidence type="ECO:0000256" key="3">
    <source>
        <dbReference type="ARBA" id="ARBA00022771"/>
    </source>
</evidence>
<feature type="compositionally biased region" description="Polar residues" evidence="11">
    <location>
        <begin position="126"/>
        <end position="140"/>
    </location>
</feature>
<feature type="compositionally biased region" description="Low complexity" evidence="11">
    <location>
        <begin position="105"/>
        <end position="125"/>
    </location>
</feature>
<dbReference type="PROSITE" id="PS00031">
    <property type="entry name" value="NUCLEAR_REC_DBD_1"/>
    <property type="match status" value="1"/>
</dbReference>
<evidence type="ECO:0000256" key="1">
    <source>
        <dbReference type="ARBA" id="ARBA00008092"/>
    </source>
</evidence>
<dbReference type="SMART" id="SM00399">
    <property type="entry name" value="ZnF_C4"/>
    <property type="match status" value="1"/>
</dbReference>
<dbReference type="GO" id="GO:0000978">
    <property type="term" value="F:RNA polymerase II cis-regulatory region sequence-specific DNA binding"/>
    <property type="evidence" value="ECO:0007669"/>
    <property type="project" value="TreeGrafter"/>
</dbReference>
<protein>
    <recommendedName>
        <fullName evidence="16">Thyroid hormone receptor beta</fullName>
    </recommendedName>
</protein>
<evidence type="ECO:0000256" key="8">
    <source>
        <dbReference type="ARBA" id="ARBA00023170"/>
    </source>
</evidence>
<dbReference type="PROSITE" id="PS51030">
    <property type="entry name" value="NUCLEAR_REC_DBD_2"/>
    <property type="match status" value="1"/>
</dbReference>
<dbReference type="InterPro" id="IPR001628">
    <property type="entry name" value="Znf_hrmn_rcpt"/>
</dbReference>
<dbReference type="GO" id="GO:0048384">
    <property type="term" value="P:retinoic acid receptor signaling pathway"/>
    <property type="evidence" value="ECO:0007669"/>
    <property type="project" value="TreeGrafter"/>
</dbReference>
<name>A0AAV2SW55_CALDB</name>
<evidence type="ECO:0008006" key="16">
    <source>
        <dbReference type="Google" id="ProtNLM"/>
    </source>
</evidence>
<dbReference type="GO" id="GO:0000122">
    <property type="term" value="P:negative regulation of transcription by RNA polymerase II"/>
    <property type="evidence" value="ECO:0007669"/>
    <property type="project" value="TreeGrafter"/>
</dbReference>
<dbReference type="Pfam" id="PF00104">
    <property type="entry name" value="Hormone_recep"/>
    <property type="match status" value="1"/>
</dbReference>
<keyword evidence="3 10" id="KW-0863">Zinc-finger</keyword>
<sequence length="813" mass="88617">MKFRQMLHKRTGLDDLMGADSLWSSTRQTPVENQSHDRTDMNMGPNAPNSMPAVCTTVPLLTFHKSHPSSLNETHPGTSNWTDLVTVPDRPLFAASQGLAVGSGATSTASTPIPSAPSSAPNTPTKSCDSATSSMPNTSSKARKKEPYIPSYMDPSSGPEPCVVCGDNATGFHYRAMTCEGCKGFFRRSIQKKLVYICKFQGRCSVSDKQNRNSCQKCRFDRCISSGMATDLVLDEDKRMAKRRLIEANRARKRAEADALTPHIPHHCAQIPILPPVPAVWTGLTRAGPNPPAVPPHPLAIVPNSSRFSVQIQDQSGQTTIFQTIPSSSLATGGGNQSGLDGYATGMARIPIAALPQENSLGSNSLGSANIYWQPIITGQQSSFLSTGTSCPPPVLKAYHCDRPIANICDPSCSKAESVFIERRTGSMEFSDPPTLTPVQSPQLTPKHARPVSCAATLTPNFVTCYPKIRFTTQMSAPAGLSMEPLVTRKRRANGDDSVTNSPKSQNTNSDSASNDYPWTSEDQNMVESIFQAYHEMLNPKEKSQVDLENESEKAFHSNPNSNMSDLIEPIIARLVAFARLVPGFGLLGADDQTRLLRGCCLDVITLRAAYVLSRVARWNGMNDQTKSGATDHMNGESLPSSAASANTIPSIPNTIYPNLGVSDAKCAQMIRAVALKLTRLEIDQTEVALMAAILLMSPDRSELVDVDTIEHTQDLLLETFNRYANWSRKNASVRSLATSGQRLANQSSSHSQYWPRIFMALTELRSITLCNQGLFVEKAYNATAADELPWYFHELFRGSQISGIEPTDANRR</sequence>
<dbReference type="InterPro" id="IPR050234">
    <property type="entry name" value="Nuclear_hormone_rcpt_NR1"/>
</dbReference>
<dbReference type="PRINTS" id="PR00047">
    <property type="entry name" value="STROIDFINGER"/>
</dbReference>
<keyword evidence="4 10" id="KW-0862">Zinc</keyword>
<dbReference type="Gene3D" id="1.10.565.10">
    <property type="entry name" value="Retinoid X Receptor"/>
    <property type="match status" value="1"/>
</dbReference>
<dbReference type="PRINTS" id="PR00546">
    <property type="entry name" value="THYROIDHORMR"/>
</dbReference>
<feature type="region of interest" description="Disordered" evidence="11">
    <location>
        <begin position="103"/>
        <end position="158"/>
    </location>
</feature>
<comment type="subcellular location">
    <subcellularLocation>
        <location evidence="10">Nucleus</location>
    </subcellularLocation>
</comment>
<dbReference type="PROSITE" id="PS51843">
    <property type="entry name" value="NR_LBD"/>
    <property type="match status" value="1"/>
</dbReference>
<dbReference type="CDD" id="cd06961">
    <property type="entry name" value="NR_DBD_TR"/>
    <property type="match status" value="1"/>
</dbReference>
<dbReference type="InterPro" id="IPR000536">
    <property type="entry name" value="Nucl_hrmn_rcpt_lig-bd"/>
</dbReference>